<evidence type="ECO:0000313" key="1">
    <source>
        <dbReference type="EMBL" id="CBY08584.1"/>
    </source>
</evidence>
<dbReference type="OrthoDB" id="10440267at2759"/>
<protein>
    <submittedName>
        <fullName evidence="1">Uncharacterized protein</fullName>
    </submittedName>
</protein>
<dbReference type="InParanoid" id="E4XAB0"/>
<dbReference type="EMBL" id="FN653032">
    <property type="protein sequence ID" value="CBY08584.1"/>
    <property type="molecule type" value="Genomic_DNA"/>
</dbReference>
<dbReference type="Proteomes" id="UP000011014">
    <property type="component" value="Unassembled WGS sequence"/>
</dbReference>
<gene>
    <name evidence="1" type="ORF">GSOID_T00005164001</name>
    <name evidence="2" type="ORF">GSOID_T00020049001</name>
</gene>
<dbReference type="AlphaFoldDB" id="E4XAB0"/>
<proteinExistence type="predicted"/>
<evidence type="ECO:0000313" key="3">
    <source>
        <dbReference type="Proteomes" id="UP000001307"/>
    </source>
</evidence>
<organism evidence="1">
    <name type="scientific">Oikopleura dioica</name>
    <name type="common">Tunicate</name>
    <dbReference type="NCBI Taxonomy" id="34765"/>
    <lineage>
        <taxon>Eukaryota</taxon>
        <taxon>Metazoa</taxon>
        <taxon>Chordata</taxon>
        <taxon>Tunicata</taxon>
        <taxon>Appendicularia</taxon>
        <taxon>Copelata</taxon>
        <taxon>Oikopleuridae</taxon>
        <taxon>Oikopleura</taxon>
    </lineage>
</organism>
<name>E4XAB0_OIKDI</name>
<dbReference type="Proteomes" id="UP000001307">
    <property type="component" value="Unassembled WGS sequence"/>
</dbReference>
<accession>E4XAB0</accession>
<keyword evidence="3" id="KW-1185">Reference proteome</keyword>
<reference evidence="1" key="1">
    <citation type="journal article" date="2010" name="Science">
        <title>Plasticity of animal genome architecture unmasked by rapid evolution of a pelagic tunicate.</title>
        <authorList>
            <person name="Denoeud F."/>
            <person name="Henriet S."/>
            <person name="Mungpakdee S."/>
            <person name="Aury J.M."/>
            <person name="Da Silva C."/>
            <person name="Brinkmann H."/>
            <person name="Mikhaleva J."/>
            <person name="Olsen L.C."/>
            <person name="Jubin C."/>
            <person name="Canestro C."/>
            <person name="Bouquet J.M."/>
            <person name="Danks G."/>
            <person name="Poulain J."/>
            <person name="Campsteijn C."/>
            <person name="Adamski M."/>
            <person name="Cross I."/>
            <person name="Yadetie F."/>
            <person name="Muffato M."/>
            <person name="Louis A."/>
            <person name="Butcher S."/>
            <person name="Tsagkogeorga G."/>
            <person name="Konrad A."/>
            <person name="Singh S."/>
            <person name="Jensen M.F."/>
            <person name="Cong E.H."/>
            <person name="Eikeseth-Otteraa H."/>
            <person name="Noel B."/>
            <person name="Anthouard V."/>
            <person name="Porcel B.M."/>
            <person name="Kachouri-Lafond R."/>
            <person name="Nishino A."/>
            <person name="Ugolini M."/>
            <person name="Chourrout P."/>
            <person name="Nishida H."/>
            <person name="Aasland R."/>
            <person name="Huzurbazar S."/>
            <person name="Westhof E."/>
            <person name="Delsuc F."/>
            <person name="Lehrach H."/>
            <person name="Reinhardt R."/>
            <person name="Weissenbach J."/>
            <person name="Roy S.W."/>
            <person name="Artiguenave F."/>
            <person name="Postlethwait J.H."/>
            <person name="Manak J.R."/>
            <person name="Thompson E.M."/>
            <person name="Jaillon O."/>
            <person name="Du Pasquier L."/>
            <person name="Boudinot P."/>
            <person name="Liberles D.A."/>
            <person name="Volff J.N."/>
            <person name="Philippe H."/>
            <person name="Lenhard B."/>
            <person name="Roest Crollius H."/>
            <person name="Wincker P."/>
            <person name="Chourrout D."/>
        </authorList>
    </citation>
    <scope>NUCLEOTIDE SEQUENCE [LARGE SCALE GENOMIC DNA]</scope>
</reference>
<sequence>MFSHEEQKLLGALTFGYFLLFQFSLSGDVKEELEEIMKDEKAKELHQGIISFHAKFMEKKAQVLQLQTVLKKELKEQAFFEEQIEAGKEQLETYDEMLQNLQKKYIDDDQHVVDLLNGNLTIFEEQVPIAEEYFDEKEALFKALKNKEVAAQLAHFSVFASKSSGFIKEAKEFIEPAKMTMIKSDILSGTLIQNFEEQIESIENKFYGLNSADSDEFDQNI</sequence>
<evidence type="ECO:0000313" key="2">
    <source>
        <dbReference type="EMBL" id="CBY39479.1"/>
    </source>
</evidence>
<dbReference type="EMBL" id="FN655550">
    <property type="protein sequence ID" value="CBY39479.1"/>
    <property type="molecule type" value="Genomic_DNA"/>
</dbReference>